<gene>
    <name evidence="2" type="ORF">NDU88_006092</name>
</gene>
<name>A0AAV7NQY5_PLEWA</name>
<evidence type="ECO:0000313" key="3">
    <source>
        <dbReference type="Proteomes" id="UP001066276"/>
    </source>
</evidence>
<dbReference type="Proteomes" id="UP001066276">
    <property type="component" value="Chromosome 8"/>
</dbReference>
<feature type="compositionally biased region" description="Basic and acidic residues" evidence="1">
    <location>
        <begin position="98"/>
        <end position="129"/>
    </location>
</feature>
<dbReference type="EMBL" id="JANPWB010000012">
    <property type="protein sequence ID" value="KAJ1117896.1"/>
    <property type="molecule type" value="Genomic_DNA"/>
</dbReference>
<keyword evidence="3" id="KW-1185">Reference proteome</keyword>
<accession>A0AAV7NQY5</accession>
<feature type="region of interest" description="Disordered" evidence="1">
    <location>
        <begin position="1"/>
        <end position="129"/>
    </location>
</feature>
<reference evidence="2" key="1">
    <citation type="journal article" date="2022" name="bioRxiv">
        <title>Sequencing and chromosome-scale assembly of the giantPleurodeles waltlgenome.</title>
        <authorList>
            <person name="Brown T."/>
            <person name="Elewa A."/>
            <person name="Iarovenko S."/>
            <person name="Subramanian E."/>
            <person name="Araus A.J."/>
            <person name="Petzold A."/>
            <person name="Susuki M."/>
            <person name="Suzuki K.-i.T."/>
            <person name="Hayashi T."/>
            <person name="Toyoda A."/>
            <person name="Oliveira C."/>
            <person name="Osipova E."/>
            <person name="Leigh N.D."/>
            <person name="Simon A."/>
            <person name="Yun M.H."/>
        </authorList>
    </citation>
    <scope>NUCLEOTIDE SEQUENCE</scope>
    <source>
        <strain evidence="2">20211129_DDA</strain>
        <tissue evidence="2">Liver</tissue>
    </source>
</reference>
<evidence type="ECO:0000256" key="1">
    <source>
        <dbReference type="SAM" id="MobiDB-lite"/>
    </source>
</evidence>
<sequence>MSEFQAGTRKEVVVKRPASASRGVEGVEEENCKEERGEPEESDEEFGMWFLPNGEKRTKRWQAEDKTQEQRKQKGPPKNYTENKKKEKDSKKLRKATGRKEKSQRIPKYQERAVPILRKDRDKRKTESQ</sequence>
<dbReference type="AlphaFoldDB" id="A0AAV7NQY5"/>
<feature type="compositionally biased region" description="Basic and acidic residues" evidence="1">
    <location>
        <begin position="81"/>
        <end position="90"/>
    </location>
</feature>
<feature type="compositionally biased region" description="Acidic residues" evidence="1">
    <location>
        <begin position="26"/>
        <end position="46"/>
    </location>
</feature>
<protein>
    <submittedName>
        <fullName evidence="2">Uncharacterized protein</fullName>
    </submittedName>
</protein>
<evidence type="ECO:0000313" key="2">
    <source>
        <dbReference type="EMBL" id="KAJ1117896.1"/>
    </source>
</evidence>
<organism evidence="2 3">
    <name type="scientific">Pleurodeles waltl</name>
    <name type="common">Iberian ribbed newt</name>
    <dbReference type="NCBI Taxonomy" id="8319"/>
    <lineage>
        <taxon>Eukaryota</taxon>
        <taxon>Metazoa</taxon>
        <taxon>Chordata</taxon>
        <taxon>Craniata</taxon>
        <taxon>Vertebrata</taxon>
        <taxon>Euteleostomi</taxon>
        <taxon>Amphibia</taxon>
        <taxon>Batrachia</taxon>
        <taxon>Caudata</taxon>
        <taxon>Salamandroidea</taxon>
        <taxon>Salamandridae</taxon>
        <taxon>Pleurodelinae</taxon>
        <taxon>Pleurodeles</taxon>
    </lineage>
</organism>
<comment type="caution">
    <text evidence="2">The sequence shown here is derived from an EMBL/GenBank/DDBJ whole genome shotgun (WGS) entry which is preliminary data.</text>
</comment>
<proteinExistence type="predicted"/>
<feature type="compositionally biased region" description="Basic and acidic residues" evidence="1">
    <location>
        <begin position="61"/>
        <end position="72"/>
    </location>
</feature>